<keyword evidence="3" id="KW-0963">Cytoplasm</keyword>
<keyword evidence="5" id="KW-0966">Cell projection</keyword>
<dbReference type="GO" id="GO:1904158">
    <property type="term" value="P:axonemal central apparatus assembly"/>
    <property type="evidence" value="ECO:0007669"/>
    <property type="project" value="TreeGrafter"/>
</dbReference>
<feature type="domain" description="HYDIN/VesB/CFA65-like Ig-like" evidence="6">
    <location>
        <begin position="27"/>
        <end position="119"/>
    </location>
</feature>
<feature type="domain" description="HYDIN/VesB/CFA65-like Ig-like" evidence="6">
    <location>
        <begin position="284"/>
        <end position="382"/>
    </location>
</feature>
<dbReference type="PANTHER" id="PTHR23053">
    <property type="entry name" value="DLEC1 DELETED IN LUNG AND ESOPHAGEAL CANCER 1"/>
    <property type="match status" value="1"/>
</dbReference>
<evidence type="ECO:0000313" key="7">
    <source>
        <dbReference type="EMBL" id="NXJ27703.1"/>
    </source>
</evidence>
<dbReference type="AlphaFoldDB" id="A0A7K9ZZ50"/>
<evidence type="ECO:0000313" key="8">
    <source>
        <dbReference type="Proteomes" id="UP000537234"/>
    </source>
</evidence>
<keyword evidence="8" id="KW-1185">Reference proteome</keyword>
<dbReference type="Gene3D" id="2.60.40.10">
    <property type="entry name" value="Immunoglobulins"/>
    <property type="match status" value="3"/>
</dbReference>
<comment type="subcellular location">
    <subcellularLocation>
        <location evidence="1">Cell projection</location>
        <location evidence="1">Cilium</location>
    </subcellularLocation>
    <subcellularLocation>
        <location evidence="2">Cytoplasm</location>
    </subcellularLocation>
</comment>
<dbReference type="GO" id="GO:0003341">
    <property type="term" value="P:cilium movement"/>
    <property type="evidence" value="ECO:0007669"/>
    <property type="project" value="TreeGrafter"/>
</dbReference>
<evidence type="ECO:0000256" key="4">
    <source>
        <dbReference type="ARBA" id="ARBA00023069"/>
    </source>
</evidence>
<evidence type="ECO:0000256" key="3">
    <source>
        <dbReference type="ARBA" id="ARBA00022490"/>
    </source>
</evidence>
<dbReference type="PANTHER" id="PTHR23053:SF0">
    <property type="entry name" value="HYDROCEPHALUS-INDUCING PROTEIN HOMOLOG"/>
    <property type="match status" value="1"/>
</dbReference>
<dbReference type="InterPro" id="IPR053879">
    <property type="entry name" value="HYDIN_VesB_CFA65-like_Ig"/>
</dbReference>
<proteinExistence type="predicted"/>
<name>A0A7K9ZZ50_9CORV</name>
<evidence type="ECO:0000256" key="2">
    <source>
        <dbReference type="ARBA" id="ARBA00004496"/>
    </source>
</evidence>
<dbReference type="InterPro" id="IPR013783">
    <property type="entry name" value="Ig-like_fold"/>
</dbReference>
<feature type="non-terminal residue" evidence="7">
    <location>
        <position position="382"/>
    </location>
</feature>
<evidence type="ECO:0000259" key="6">
    <source>
        <dbReference type="Pfam" id="PF22544"/>
    </source>
</evidence>
<reference evidence="7 8" key="1">
    <citation type="submission" date="2019-09" db="EMBL/GenBank/DDBJ databases">
        <title>Bird 10,000 Genomes (B10K) Project - Family phase.</title>
        <authorList>
            <person name="Zhang G."/>
        </authorList>
    </citation>
    <scope>NUCLEOTIDE SEQUENCE [LARGE SCALE GENOMIC DNA]</scope>
    <source>
        <strain evidence="7">B10K-DU-001-48</strain>
        <tissue evidence="7">Muscle</tissue>
    </source>
</reference>
<dbReference type="Pfam" id="PF22544">
    <property type="entry name" value="HYDIN_VesB_CFA65-like_Ig"/>
    <property type="match status" value="2"/>
</dbReference>
<gene>
    <name evidence="7" type="primary">Hydin</name>
    <name evidence="7" type="ORF">DICMEG_R10421</name>
</gene>
<dbReference type="Proteomes" id="UP000537234">
    <property type="component" value="Unassembled WGS sequence"/>
</dbReference>
<accession>A0A7K9ZZ50</accession>
<sequence>QDYFHQLLCITEREEFIVPICAIGARAILDFPGLLDFSVCPVKFSTQQTLLVRNRGNRAARYRLSTQSPFSVTPAVGTLGIGDAVQVTVGFQPLKSGDYSASLVARYDTGENTHTSLHGTAVDVHIRLDRDTVTVEKTYITLSNHTTVHIHNLSDITARFQWKALDTQEEQDQLKLRLHRQEKDKLSDFLKERRVDTTHREHSALLTHTIHSERARVQGDPMLFNNDIFSLDPKEGEIRPNCSAEINVLFKPRAARVYKQAVYCDISGCETRLPLLLMGEGLGPQLHFSFEELDIGEVFVGAAHSYEAILLNNGPIEAPFSLIPPTTAMGSCFTFLPQEGIVAPGRLQAIQISFCPAVLGEFKEDFSFCGTESPKPVTLAIR</sequence>
<comment type="caution">
    <text evidence="7">The sequence shown here is derived from an EMBL/GenBank/DDBJ whole genome shotgun (WGS) entry which is preliminary data.</text>
</comment>
<dbReference type="GO" id="GO:0005930">
    <property type="term" value="C:axoneme"/>
    <property type="evidence" value="ECO:0007669"/>
    <property type="project" value="TreeGrafter"/>
</dbReference>
<evidence type="ECO:0000256" key="1">
    <source>
        <dbReference type="ARBA" id="ARBA00004138"/>
    </source>
</evidence>
<evidence type="ECO:0000256" key="5">
    <source>
        <dbReference type="ARBA" id="ARBA00023273"/>
    </source>
</evidence>
<keyword evidence="4" id="KW-0969">Cilium</keyword>
<dbReference type="EMBL" id="VXAD01010140">
    <property type="protein sequence ID" value="NXJ27703.1"/>
    <property type="molecule type" value="Genomic_DNA"/>
</dbReference>
<organism evidence="7 8">
    <name type="scientific">Dicrurus megarhynchus</name>
    <dbReference type="NCBI Taxonomy" id="450177"/>
    <lineage>
        <taxon>Eukaryota</taxon>
        <taxon>Metazoa</taxon>
        <taxon>Chordata</taxon>
        <taxon>Craniata</taxon>
        <taxon>Vertebrata</taxon>
        <taxon>Euteleostomi</taxon>
        <taxon>Archelosauria</taxon>
        <taxon>Archosauria</taxon>
        <taxon>Dinosauria</taxon>
        <taxon>Saurischia</taxon>
        <taxon>Theropoda</taxon>
        <taxon>Coelurosauria</taxon>
        <taxon>Aves</taxon>
        <taxon>Neognathae</taxon>
        <taxon>Neoaves</taxon>
        <taxon>Telluraves</taxon>
        <taxon>Australaves</taxon>
        <taxon>Passeriformes</taxon>
        <taxon>Corvoidea</taxon>
        <taxon>Dicruridae</taxon>
        <taxon>Dicrurus</taxon>
    </lineage>
</organism>
<protein>
    <submittedName>
        <fullName evidence="7">HYDIN protein</fullName>
    </submittedName>
</protein>
<dbReference type="InterPro" id="IPR033305">
    <property type="entry name" value="Hydin-like"/>
</dbReference>
<feature type="non-terminal residue" evidence="7">
    <location>
        <position position="1"/>
    </location>
</feature>